<dbReference type="InParanoid" id="B9T816"/>
<gene>
    <name evidence="6" type="ORF">RCOM_0369020</name>
</gene>
<evidence type="ECO:0000313" key="7">
    <source>
        <dbReference type="Proteomes" id="UP000008311"/>
    </source>
</evidence>
<accession>B9T816</accession>
<name>B9T816_RICCO</name>
<evidence type="ECO:0000256" key="1">
    <source>
        <dbReference type="ARBA" id="ARBA00023015"/>
    </source>
</evidence>
<evidence type="ECO:0000313" key="6">
    <source>
        <dbReference type="EMBL" id="EEF27999.1"/>
    </source>
</evidence>
<keyword evidence="2" id="KW-0238">DNA-binding</keyword>
<evidence type="ECO:0000256" key="4">
    <source>
        <dbReference type="ARBA" id="ARBA00023242"/>
    </source>
</evidence>
<dbReference type="GO" id="GO:0003677">
    <property type="term" value="F:DNA binding"/>
    <property type="evidence" value="ECO:0007669"/>
    <property type="project" value="UniProtKB-KW"/>
</dbReference>
<dbReference type="AlphaFoldDB" id="B9T816"/>
<dbReference type="Gene3D" id="2.170.150.80">
    <property type="entry name" value="NAC domain"/>
    <property type="match status" value="1"/>
</dbReference>
<dbReference type="STRING" id="3988.B9T816"/>
<dbReference type="InterPro" id="IPR003441">
    <property type="entry name" value="NAC-dom"/>
</dbReference>
<dbReference type="GO" id="GO:0006355">
    <property type="term" value="P:regulation of DNA-templated transcription"/>
    <property type="evidence" value="ECO:0007669"/>
    <property type="project" value="InterPro"/>
</dbReference>
<evidence type="ECO:0000259" key="5">
    <source>
        <dbReference type="PROSITE" id="PS51005"/>
    </source>
</evidence>
<sequence>MNTSAAIFSLGFLIAGLFKHGKPHEWFFFSNRRKGKILTEGGYFDLSSSAREAVYERSTGPTGSRKTSELVGFLRRLDFYNGRPPAGTKSKWTIEEFRVNPSTVKVKNDDRSTKRKVSNLVVCKVINKEPPPKPEGWIEIPITICESGQDKESGVDKE</sequence>
<organism evidence="6 7">
    <name type="scientific">Ricinus communis</name>
    <name type="common">Castor bean</name>
    <dbReference type="NCBI Taxonomy" id="3988"/>
    <lineage>
        <taxon>Eukaryota</taxon>
        <taxon>Viridiplantae</taxon>
        <taxon>Streptophyta</taxon>
        <taxon>Embryophyta</taxon>
        <taxon>Tracheophyta</taxon>
        <taxon>Spermatophyta</taxon>
        <taxon>Magnoliopsida</taxon>
        <taxon>eudicotyledons</taxon>
        <taxon>Gunneridae</taxon>
        <taxon>Pentapetalae</taxon>
        <taxon>rosids</taxon>
        <taxon>fabids</taxon>
        <taxon>Malpighiales</taxon>
        <taxon>Euphorbiaceae</taxon>
        <taxon>Acalyphoideae</taxon>
        <taxon>Acalypheae</taxon>
        <taxon>Ricinus</taxon>
    </lineage>
</organism>
<proteinExistence type="predicted"/>
<dbReference type="InterPro" id="IPR036093">
    <property type="entry name" value="NAC_dom_sf"/>
</dbReference>
<dbReference type="SUPFAM" id="SSF101941">
    <property type="entry name" value="NAC domain"/>
    <property type="match status" value="1"/>
</dbReference>
<evidence type="ECO:0000256" key="3">
    <source>
        <dbReference type="ARBA" id="ARBA00023163"/>
    </source>
</evidence>
<evidence type="ECO:0000256" key="2">
    <source>
        <dbReference type="ARBA" id="ARBA00023125"/>
    </source>
</evidence>
<dbReference type="EMBL" id="EQ974886">
    <property type="protein sequence ID" value="EEF27999.1"/>
    <property type="molecule type" value="Genomic_DNA"/>
</dbReference>
<keyword evidence="4" id="KW-0539">Nucleus</keyword>
<keyword evidence="3" id="KW-0804">Transcription</keyword>
<feature type="domain" description="NAC" evidence="5">
    <location>
        <begin position="1"/>
        <end position="128"/>
    </location>
</feature>
<keyword evidence="7" id="KW-1185">Reference proteome</keyword>
<dbReference type="Proteomes" id="UP000008311">
    <property type="component" value="Unassembled WGS sequence"/>
</dbReference>
<reference evidence="7" key="1">
    <citation type="journal article" date="2010" name="Nat. Biotechnol.">
        <title>Draft genome sequence of the oilseed species Ricinus communis.</title>
        <authorList>
            <person name="Chan A.P."/>
            <person name="Crabtree J."/>
            <person name="Zhao Q."/>
            <person name="Lorenzi H."/>
            <person name="Orvis J."/>
            <person name="Puiu D."/>
            <person name="Melake-Berhan A."/>
            <person name="Jones K.M."/>
            <person name="Redman J."/>
            <person name="Chen G."/>
            <person name="Cahoon E.B."/>
            <person name="Gedil M."/>
            <person name="Stanke M."/>
            <person name="Haas B.J."/>
            <person name="Wortman J.R."/>
            <person name="Fraser-Liggett C.M."/>
            <person name="Ravel J."/>
            <person name="Rabinowicz P.D."/>
        </authorList>
    </citation>
    <scope>NUCLEOTIDE SEQUENCE [LARGE SCALE GENOMIC DNA]</scope>
    <source>
        <strain evidence="7">cv. Hale</strain>
    </source>
</reference>
<dbReference type="PROSITE" id="PS51005">
    <property type="entry name" value="NAC"/>
    <property type="match status" value="1"/>
</dbReference>
<keyword evidence="1" id="KW-0805">Transcription regulation</keyword>
<protein>
    <recommendedName>
        <fullName evidence="5">NAC domain-containing protein</fullName>
    </recommendedName>
</protein>
<dbReference type="Pfam" id="PF02365">
    <property type="entry name" value="NAM"/>
    <property type="match status" value="1"/>
</dbReference>